<dbReference type="Proteomes" id="UP000238217">
    <property type="component" value="Unassembled WGS sequence"/>
</dbReference>
<dbReference type="AlphaFoldDB" id="A0A2T0Y9D2"/>
<evidence type="ECO:0000259" key="1">
    <source>
        <dbReference type="Pfam" id="PF01548"/>
    </source>
</evidence>
<dbReference type="InterPro" id="IPR002525">
    <property type="entry name" value="Transp_IS110-like_N"/>
</dbReference>
<dbReference type="Pfam" id="PF02371">
    <property type="entry name" value="Transposase_20"/>
    <property type="match status" value="1"/>
</dbReference>
<evidence type="ECO:0000313" key="4">
    <source>
        <dbReference type="Proteomes" id="UP000238217"/>
    </source>
</evidence>
<dbReference type="OrthoDB" id="4337860at2"/>
<organism evidence="3 4">
    <name type="scientific">Nesterenkonia sandarakina</name>
    <dbReference type="NCBI Taxonomy" id="272918"/>
    <lineage>
        <taxon>Bacteria</taxon>
        <taxon>Bacillati</taxon>
        <taxon>Actinomycetota</taxon>
        <taxon>Actinomycetes</taxon>
        <taxon>Micrococcales</taxon>
        <taxon>Micrococcaceae</taxon>
        <taxon>Nesterenkonia</taxon>
    </lineage>
</organism>
<dbReference type="InterPro" id="IPR047650">
    <property type="entry name" value="Transpos_IS110"/>
</dbReference>
<dbReference type="NCBIfam" id="NF033542">
    <property type="entry name" value="transpos_IS110"/>
    <property type="match status" value="1"/>
</dbReference>
<dbReference type="PANTHER" id="PTHR33055:SF16">
    <property type="entry name" value="TRANSPOSASE FOR INSERTION SEQUENCE ELEMENT IS1547"/>
    <property type="match status" value="1"/>
</dbReference>
<dbReference type="InterPro" id="IPR003346">
    <property type="entry name" value="Transposase_20"/>
</dbReference>
<protein>
    <submittedName>
        <fullName evidence="3">Transposase</fullName>
    </submittedName>
</protein>
<accession>A0A2T0Y9D2</accession>
<dbReference type="Pfam" id="PF01548">
    <property type="entry name" value="DEDD_Tnp_IS110"/>
    <property type="match status" value="1"/>
</dbReference>
<dbReference type="RefSeq" id="WP_106124219.1">
    <property type="nucleotide sequence ID" value="NZ_PVTY01000054.1"/>
</dbReference>
<proteinExistence type="predicted"/>
<dbReference type="PANTHER" id="PTHR33055">
    <property type="entry name" value="TRANSPOSASE FOR INSERTION SEQUENCE ELEMENT IS1111A"/>
    <property type="match status" value="1"/>
</dbReference>
<dbReference type="GO" id="GO:0006313">
    <property type="term" value="P:DNA transposition"/>
    <property type="evidence" value="ECO:0007669"/>
    <property type="project" value="InterPro"/>
</dbReference>
<dbReference type="GO" id="GO:0004803">
    <property type="term" value="F:transposase activity"/>
    <property type="evidence" value="ECO:0007669"/>
    <property type="project" value="InterPro"/>
</dbReference>
<comment type="caution">
    <text evidence="3">The sequence shown here is derived from an EMBL/GenBank/DDBJ whole genome shotgun (WGS) entry which is preliminary data.</text>
</comment>
<dbReference type="GO" id="GO:0003677">
    <property type="term" value="F:DNA binding"/>
    <property type="evidence" value="ECO:0007669"/>
    <property type="project" value="InterPro"/>
</dbReference>
<feature type="non-terminal residue" evidence="3">
    <location>
        <position position="403"/>
    </location>
</feature>
<dbReference type="EMBL" id="PVTY01000054">
    <property type="protein sequence ID" value="PRZ11254.1"/>
    <property type="molecule type" value="Genomic_DNA"/>
</dbReference>
<feature type="domain" description="Transposase IS116/IS110/IS902 C-terminal" evidence="2">
    <location>
        <begin position="273"/>
        <end position="356"/>
    </location>
</feature>
<reference evidence="3 4" key="1">
    <citation type="submission" date="2018-03" db="EMBL/GenBank/DDBJ databases">
        <title>Comparative analysis of microorganisms from saline springs in Andes Mountain Range, Colombia.</title>
        <authorList>
            <person name="Rubin E."/>
        </authorList>
    </citation>
    <scope>NUCLEOTIDE SEQUENCE [LARGE SCALE GENOMIC DNA]</scope>
    <source>
        <strain evidence="3 4">CG 35</strain>
    </source>
</reference>
<sequence>MTGTITKWHCDGIGPFSVLSAPVEPMAPLDLSDSEGGTVVVPTTAAGDPNDLVAGIDTHTDTHTLAILTTQGQTVTTGTFTADGHGYSDLITVLQDAGTIAIVGVEGTNSYGAGLTRALVAAGFTVAEVLRPARQVRRMRGKSDPIDAIEAARTVLAGQGISVAKDTATPAEALRFLLGARIQLIAATTAIGNSITSLLVTAPEPLRAKFRGLSTAEVLARLATSRPVGPIDSPHTAALLAMRTLAKAHQDSTARAKVLEDQLRSVLTEHYPALLAIYGAGVVVAAQLAVTVGGNPHRIRNEAALASLCGAAPIPASSGRTTRHRLNRGGDRRANAALHRIALVRMQHDQRTKDYVAGRTAEGKSNREIMRCLKRAICREVYRALTNPQEQAPRTDFQTIRQS</sequence>
<name>A0A2T0Y9D2_9MICC</name>
<evidence type="ECO:0000259" key="2">
    <source>
        <dbReference type="Pfam" id="PF02371"/>
    </source>
</evidence>
<evidence type="ECO:0000313" key="3">
    <source>
        <dbReference type="EMBL" id="PRZ11254.1"/>
    </source>
</evidence>
<feature type="domain" description="Transposase IS110-like N-terminal" evidence="1">
    <location>
        <begin position="54"/>
        <end position="200"/>
    </location>
</feature>
<keyword evidence="4" id="KW-1185">Reference proteome</keyword>
<gene>
    <name evidence="3" type="ORF">BCL67_1541</name>
</gene>